<name>A0A4P8IZM3_9BURK</name>
<dbReference type="GO" id="GO:0030313">
    <property type="term" value="C:cell envelope"/>
    <property type="evidence" value="ECO:0007669"/>
    <property type="project" value="UniProtKB-SubCell"/>
</dbReference>
<dbReference type="Gene3D" id="2.40.50.100">
    <property type="match status" value="1"/>
</dbReference>
<dbReference type="Pfam" id="PF25917">
    <property type="entry name" value="BSH_RND"/>
    <property type="match status" value="1"/>
</dbReference>
<feature type="domain" description="Multidrug resistance protein MdtA-like C-terminal permuted SH3" evidence="8">
    <location>
        <begin position="285"/>
        <end position="343"/>
    </location>
</feature>
<evidence type="ECO:0000259" key="6">
    <source>
        <dbReference type="Pfam" id="PF25917"/>
    </source>
</evidence>
<feature type="domain" description="Multidrug resistance protein MdtA-like beta-barrel" evidence="7">
    <location>
        <begin position="198"/>
        <end position="279"/>
    </location>
</feature>
<dbReference type="OrthoDB" id="9783047at2"/>
<dbReference type="EMBL" id="CP040078">
    <property type="protein sequence ID" value="QCP54832.1"/>
    <property type="molecule type" value="Genomic_DNA"/>
</dbReference>
<dbReference type="Pfam" id="PF25967">
    <property type="entry name" value="RND-MFP_C"/>
    <property type="match status" value="1"/>
</dbReference>
<evidence type="ECO:0000313" key="9">
    <source>
        <dbReference type="EMBL" id="QCP54832.1"/>
    </source>
</evidence>
<reference evidence="9 10" key="1">
    <citation type="submission" date="2019-05" db="EMBL/GenBank/DDBJ databases">
        <title>Burkholderia sp. DHOD12, isolated from subtropical forest soil.</title>
        <authorList>
            <person name="Gao Z.-H."/>
            <person name="Qiu L.-H."/>
        </authorList>
    </citation>
    <scope>NUCLEOTIDE SEQUENCE [LARGE SCALE GENOMIC DNA]</scope>
    <source>
        <strain evidence="9 10">DHOD12</strain>
    </source>
</reference>
<dbReference type="PANTHER" id="PTHR30158:SF10">
    <property type="entry name" value="CATION EFFLUX PUMP"/>
    <property type="match status" value="1"/>
</dbReference>
<sequence length="361" mass="37750">MTAIALSLPLLSALSACSGHDSASAASAAEAPTTAARPSVTVTHPIAREVQPQIDLTGTVAPSATVTLVARVQGALKEIGFTDGSNVKQGQLLFRIEPDSYRAQLAYDQSVLDNAEQNLTREKQLTSDQATSVSSLQNAQATRDQARAKRDMSRINLGYTEIRAPFAGRIGARAFDVGNVVGTSADTTKLATLDRIQPVYVNFTLNERDANRIGLFTKPPRTVRVNVLGAPAAKGDDAALEFVDTRIDSGSGTLSLRADVANLDSHLIPGMSVEIHIPAGPPQTVLLVPDAALRRDQTGASVFVVNAAGEIEKRAVVTAGLYDNLRAVTSGLEPGDRVVTSGALAVPPGAKVQAVNAQGQS</sequence>
<dbReference type="KEGG" id="tvl:FAZ95_25740"/>
<proteinExistence type="inferred from homology"/>
<dbReference type="Proteomes" id="UP000298656">
    <property type="component" value="Chromosome 2"/>
</dbReference>
<dbReference type="PANTHER" id="PTHR30158">
    <property type="entry name" value="ACRA/E-RELATED COMPONENT OF DRUG EFFLUX TRANSPORTER"/>
    <property type="match status" value="1"/>
</dbReference>
<dbReference type="GO" id="GO:0022857">
    <property type="term" value="F:transmembrane transporter activity"/>
    <property type="evidence" value="ECO:0007669"/>
    <property type="project" value="InterPro"/>
</dbReference>
<dbReference type="Pfam" id="PF25876">
    <property type="entry name" value="HH_MFP_RND"/>
    <property type="match status" value="1"/>
</dbReference>
<dbReference type="SUPFAM" id="SSF111369">
    <property type="entry name" value="HlyD-like secretion proteins"/>
    <property type="match status" value="1"/>
</dbReference>
<dbReference type="Gene3D" id="2.40.30.170">
    <property type="match status" value="1"/>
</dbReference>
<evidence type="ECO:0000256" key="4">
    <source>
        <dbReference type="SAM" id="SignalP"/>
    </source>
</evidence>
<dbReference type="Pfam" id="PF25944">
    <property type="entry name" value="Beta-barrel_RND"/>
    <property type="match status" value="1"/>
</dbReference>
<dbReference type="InterPro" id="IPR058624">
    <property type="entry name" value="MdtA-like_HH"/>
</dbReference>
<dbReference type="Gene3D" id="1.10.287.470">
    <property type="entry name" value="Helix hairpin bin"/>
    <property type="match status" value="1"/>
</dbReference>
<dbReference type="InterPro" id="IPR058626">
    <property type="entry name" value="MdtA-like_b-barrel"/>
</dbReference>
<evidence type="ECO:0000259" key="8">
    <source>
        <dbReference type="Pfam" id="PF25967"/>
    </source>
</evidence>
<feature type="signal peptide" evidence="4">
    <location>
        <begin position="1"/>
        <end position="18"/>
    </location>
</feature>
<keyword evidence="10" id="KW-1185">Reference proteome</keyword>
<feature type="domain" description="Multidrug resistance protein MdtA-like barrel-sandwich hybrid" evidence="6">
    <location>
        <begin position="65"/>
        <end position="192"/>
    </location>
</feature>
<evidence type="ECO:0000259" key="5">
    <source>
        <dbReference type="Pfam" id="PF25876"/>
    </source>
</evidence>
<feature type="chain" id="PRO_5020236390" evidence="4">
    <location>
        <begin position="19"/>
        <end position="361"/>
    </location>
</feature>
<evidence type="ECO:0000256" key="1">
    <source>
        <dbReference type="ARBA" id="ARBA00004196"/>
    </source>
</evidence>
<keyword evidence="4" id="KW-0732">Signal</keyword>
<feature type="domain" description="Multidrug resistance protein MdtA-like alpha-helical hairpin" evidence="5">
    <location>
        <begin position="98"/>
        <end position="160"/>
    </location>
</feature>
<dbReference type="GO" id="GO:0046677">
    <property type="term" value="P:response to antibiotic"/>
    <property type="evidence" value="ECO:0007669"/>
    <property type="project" value="TreeGrafter"/>
</dbReference>
<accession>A0A4P8IZM3</accession>
<dbReference type="GO" id="GO:0005886">
    <property type="term" value="C:plasma membrane"/>
    <property type="evidence" value="ECO:0007669"/>
    <property type="project" value="TreeGrafter"/>
</dbReference>
<dbReference type="InterPro" id="IPR058625">
    <property type="entry name" value="MdtA-like_BSH"/>
</dbReference>
<evidence type="ECO:0000256" key="2">
    <source>
        <dbReference type="ARBA" id="ARBA00009477"/>
    </source>
</evidence>
<feature type="region of interest" description="Disordered" evidence="3">
    <location>
        <begin position="124"/>
        <end position="149"/>
    </location>
</feature>
<evidence type="ECO:0000256" key="3">
    <source>
        <dbReference type="SAM" id="MobiDB-lite"/>
    </source>
</evidence>
<dbReference type="AlphaFoldDB" id="A0A4P8IZM3"/>
<dbReference type="Gene3D" id="2.40.420.20">
    <property type="match status" value="1"/>
</dbReference>
<dbReference type="InterPro" id="IPR006143">
    <property type="entry name" value="RND_pump_MFP"/>
</dbReference>
<dbReference type="InterPro" id="IPR058627">
    <property type="entry name" value="MdtA-like_C"/>
</dbReference>
<evidence type="ECO:0000259" key="7">
    <source>
        <dbReference type="Pfam" id="PF25944"/>
    </source>
</evidence>
<gene>
    <name evidence="9" type="ORF">FAZ95_25740</name>
</gene>
<dbReference type="NCBIfam" id="TIGR01730">
    <property type="entry name" value="RND_mfp"/>
    <property type="match status" value="1"/>
</dbReference>
<comment type="subcellular location">
    <subcellularLocation>
        <location evidence="1">Cell envelope</location>
    </subcellularLocation>
</comment>
<comment type="similarity">
    <text evidence="2">Belongs to the membrane fusion protein (MFP) (TC 8.A.1) family.</text>
</comment>
<feature type="compositionally biased region" description="Polar residues" evidence="3">
    <location>
        <begin position="126"/>
        <end position="143"/>
    </location>
</feature>
<protein>
    <submittedName>
        <fullName evidence="9">Efflux RND transporter periplasmic adaptor subunit</fullName>
    </submittedName>
</protein>
<organism evidence="9 10">
    <name type="scientific">Trinickia violacea</name>
    <dbReference type="NCBI Taxonomy" id="2571746"/>
    <lineage>
        <taxon>Bacteria</taxon>
        <taxon>Pseudomonadati</taxon>
        <taxon>Pseudomonadota</taxon>
        <taxon>Betaproteobacteria</taxon>
        <taxon>Burkholderiales</taxon>
        <taxon>Burkholderiaceae</taxon>
        <taxon>Trinickia</taxon>
    </lineage>
</organism>
<evidence type="ECO:0000313" key="10">
    <source>
        <dbReference type="Proteomes" id="UP000298656"/>
    </source>
</evidence>